<sequence>MKYLDNQGQPIAALQSKDRIKRDVSEFVGICKGVIADGLVVAEEVEFIANWLHTHQEAMDQWPLNVVVERLPEIMADGVVDPDEQLELIRLISGITGGNPAGDVASLSTELPFSSPLPDLTIEGCKFCVTGTFEFGTRKKVQDAIESKGGMVLPGVKADLDFLVIGTIGSRDWKHSTFGSKIEKAVEYQTKGRQIHIIPESHWVRYVA</sequence>
<dbReference type="Gene3D" id="3.40.50.10190">
    <property type="entry name" value="BRCT domain"/>
    <property type="match status" value="1"/>
</dbReference>
<dbReference type="CDD" id="cd17748">
    <property type="entry name" value="BRCT_DNA_ligase_like"/>
    <property type="match status" value="1"/>
</dbReference>
<organism evidence="2 3">
    <name type="scientific">Chromobacterium haemolyticum</name>
    <dbReference type="NCBI Taxonomy" id="394935"/>
    <lineage>
        <taxon>Bacteria</taxon>
        <taxon>Pseudomonadati</taxon>
        <taxon>Pseudomonadota</taxon>
        <taxon>Betaproteobacteria</taxon>
        <taxon>Neisseriales</taxon>
        <taxon>Chromobacteriaceae</taxon>
        <taxon>Chromobacterium</taxon>
    </lineage>
</organism>
<dbReference type="InterPro" id="IPR001357">
    <property type="entry name" value="BRCT_dom"/>
</dbReference>
<dbReference type="EMBL" id="JAFLRD010000010">
    <property type="protein sequence ID" value="MBO0416557.1"/>
    <property type="molecule type" value="Genomic_DNA"/>
</dbReference>
<evidence type="ECO:0000259" key="1">
    <source>
        <dbReference type="Pfam" id="PF00533"/>
    </source>
</evidence>
<dbReference type="Pfam" id="PF00533">
    <property type="entry name" value="BRCT"/>
    <property type="match status" value="1"/>
</dbReference>
<keyword evidence="3" id="KW-1185">Reference proteome</keyword>
<dbReference type="Proteomes" id="UP000664349">
    <property type="component" value="Unassembled WGS sequence"/>
</dbReference>
<dbReference type="InterPro" id="IPR036420">
    <property type="entry name" value="BRCT_dom_sf"/>
</dbReference>
<feature type="domain" description="BRCT" evidence="1">
    <location>
        <begin position="123"/>
        <end position="183"/>
    </location>
</feature>
<reference evidence="2 3" key="1">
    <citation type="submission" date="2021-03" db="EMBL/GenBank/DDBJ databases">
        <title>First Case of infection caused by Chromobacterium haemolyticum derived from water in China.</title>
        <authorList>
            <person name="Chen J."/>
            <person name="Liu C."/>
        </authorList>
    </citation>
    <scope>NUCLEOTIDE SEQUENCE [LARGE SCALE GENOMIC DNA]</scope>
    <source>
        <strain evidence="2 3">WJ-5</strain>
    </source>
</reference>
<accession>A0ABS3GPM5</accession>
<evidence type="ECO:0000313" key="3">
    <source>
        <dbReference type="Proteomes" id="UP000664349"/>
    </source>
</evidence>
<evidence type="ECO:0000313" key="2">
    <source>
        <dbReference type="EMBL" id="MBO0416557.1"/>
    </source>
</evidence>
<dbReference type="RefSeq" id="WP_200122850.1">
    <property type="nucleotide sequence ID" value="NZ_JAEILV010000009.1"/>
</dbReference>
<comment type="caution">
    <text evidence="2">The sequence shown here is derived from an EMBL/GenBank/DDBJ whole genome shotgun (WGS) entry which is preliminary data.</text>
</comment>
<protein>
    <submittedName>
        <fullName evidence="2">BRCT domain-containing protein</fullName>
    </submittedName>
</protein>
<dbReference type="SUPFAM" id="SSF52113">
    <property type="entry name" value="BRCT domain"/>
    <property type="match status" value="1"/>
</dbReference>
<gene>
    <name evidence="2" type="ORF">J1C50_13670</name>
</gene>
<name>A0ABS3GPM5_9NEIS</name>
<proteinExistence type="predicted"/>